<feature type="domain" description="Alpha-L-rhamnosidase C-terminal" evidence="8">
    <location>
        <begin position="825"/>
        <end position="900"/>
    </location>
</feature>
<evidence type="ECO:0000313" key="9">
    <source>
        <dbReference type="EMBL" id="BBL06354.1"/>
    </source>
</evidence>
<feature type="domain" description="Bacterial alpha-L-rhamnosidase N-terminal" evidence="6">
    <location>
        <begin position="193"/>
        <end position="362"/>
    </location>
</feature>
<evidence type="ECO:0000256" key="4">
    <source>
        <dbReference type="SAM" id="SignalP"/>
    </source>
</evidence>
<keyword evidence="3" id="KW-0378">Hydrolase</keyword>
<feature type="signal peptide" evidence="4">
    <location>
        <begin position="1"/>
        <end position="24"/>
    </location>
</feature>
<dbReference type="KEGG" id="ada:A5CPEGH6_09920"/>
<dbReference type="Gene3D" id="1.50.10.10">
    <property type="match status" value="1"/>
</dbReference>
<comment type="catalytic activity">
    <reaction evidence="1">
        <text>Hydrolysis of terminal non-reducing alpha-L-rhamnose residues in alpha-L-rhamnosides.</text>
        <dbReference type="EC" id="3.2.1.40"/>
    </reaction>
</comment>
<dbReference type="EC" id="3.2.1.40" evidence="2"/>
<feature type="domain" description="Alpha-L-rhamnosidase concanavalin-like" evidence="5">
    <location>
        <begin position="372"/>
        <end position="476"/>
    </location>
</feature>
<keyword evidence="4" id="KW-0732">Signal</keyword>
<dbReference type="InterPro" id="IPR035396">
    <property type="entry name" value="Bac_rhamnosid6H"/>
</dbReference>
<reference evidence="10" key="1">
    <citation type="submission" date="2019-06" db="EMBL/GenBank/DDBJ databases">
        <title>Alistipes onderdonkii subsp. vulgaris subsp. nov., Alistipes dispar sp. nov. and Alistipes communis sp. nov., isolated from human faeces, and creation of Alistipes onderdonkii subsp. onderdonkii subsp. nov.</title>
        <authorList>
            <person name="Sakamoto M."/>
            <person name="Ikeyama N."/>
            <person name="Ogata Y."/>
            <person name="Suda W."/>
            <person name="Iino T."/>
            <person name="Hattori M."/>
            <person name="Ohkuma M."/>
        </authorList>
    </citation>
    <scope>NUCLEOTIDE SEQUENCE [LARGE SCALE GENOMIC DNA]</scope>
    <source>
        <strain evidence="10">5CPEGH6</strain>
    </source>
</reference>
<dbReference type="PANTHER" id="PTHR33307">
    <property type="entry name" value="ALPHA-RHAMNOSIDASE (EUROFUNG)"/>
    <property type="match status" value="1"/>
</dbReference>
<evidence type="ECO:0000256" key="3">
    <source>
        <dbReference type="ARBA" id="ARBA00022801"/>
    </source>
</evidence>
<dbReference type="Pfam" id="PF17389">
    <property type="entry name" value="Bac_rhamnosid6H"/>
    <property type="match status" value="1"/>
</dbReference>
<dbReference type="Pfam" id="PF05592">
    <property type="entry name" value="Bac_rhamnosid"/>
    <property type="match status" value="1"/>
</dbReference>
<feature type="chain" id="PRO_5021278943" description="alpha-L-rhamnosidase" evidence="4">
    <location>
        <begin position="25"/>
        <end position="936"/>
    </location>
</feature>
<protein>
    <recommendedName>
        <fullName evidence="2">alpha-L-rhamnosidase</fullName>
        <ecNumber evidence="2">3.2.1.40</ecNumber>
    </recommendedName>
</protein>
<dbReference type="Proteomes" id="UP000319374">
    <property type="component" value="Chromosome"/>
</dbReference>
<dbReference type="GO" id="GO:0005975">
    <property type="term" value="P:carbohydrate metabolic process"/>
    <property type="evidence" value="ECO:0007669"/>
    <property type="project" value="InterPro"/>
</dbReference>
<evidence type="ECO:0000259" key="8">
    <source>
        <dbReference type="Pfam" id="PF17390"/>
    </source>
</evidence>
<proteinExistence type="predicted"/>
<evidence type="ECO:0000256" key="2">
    <source>
        <dbReference type="ARBA" id="ARBA00012652"/>
    </source>
</evidence>
<evidence type="ECO:0000259" key="7">
    <source>
        <dbReference type="Pfam" id="PF17389"/>
    </source>
</evidence>
<evidence type="ECO:0000256" key="1">
    <source>
        <dbReference type="ARBA" id="ARBA00001445"/>
    </source>
</evidence>
<name>A0A4Y1X0U4_9BACT</name>
<dbReference type="PANTHER" id="PTHR33307:SF6">
    <property type="entry name" value="ALPHA-RHAMNOSIDASE (EUROFUNG)-RELATED"/>
    <property type="match status" value="1"/>
</dbReference>
<dbReference type="EMBL" id="AP019736">
    <property type="protein sequence ID" value="BBL06354.1"/>
    <property type="molecule type" value="Genomic_DNA"/>
</dbReference>
<feature type="domain" description="Alpha-L-rhamnosidase six-hairpin glycosidase" evidence="7">
    <location>
        <begin position="481"/>
        <end position="822"/>
    </location>
</feature>
<dbReference type="SUPFAM" id="SSF48208">
    <property type="entry name" value="Six-hairpin glycosidases"/>
    <property type="match status" value="1"/>
</dbReference>
<dbReference type="Pfam" id="PF08531">
    <property type="entry name" value="Bac_rhamnosid_N"/>
    <property type="match status" value="1"/>
</dbReference>
<dbReference type="InterPro" id="IPR012341">
    <property type="entry name" value="6hp_glycosidase-like_sf"/>
</dbReference>
<dbReference type="AlphaFoldDB" id="A0A4Y1X0U4"/>
<dbReference type="Gene3D" id="2.60.40.10">
    <property type="entry name" value="Immunoglobulins"/>
    <property type="match status" value="1"/>
</dbReference>
<dbReference type="InterPro" id="IPR008928">
    <property type="entry name" value="6-hairpin_glycosidase_sf"/>
</dbReference>
<dbReference type="Gene3D" id="2.60.420.10">
    <property type="entry name" value="Maltose phosphorylase, domain 3"/>
    <property type="match status" value="1"/>
</dbReference>
<dbReference type="Pfam" id="PF17390">
    <property type="entry name" value="Bac_rhamnosid_C"/>
    <property type="match status" value="1"/>
</dbReference>
<dbReference type="Pfam" id="PF25788">
    <property type="entry name" value="Ig_Rha78A_N"/>
    <property type="match status" value="1"/>
</dbReference>
<dbReference type="InterPro" id="IPR013783">
    <property type="entry name" value="Ig-like_fold"/>
</dbReference>
<evidence type="ECO:0000259" key="5">
    <source>
        <dbReference type="Pfam" id="PF05592"/>
    </source>
</evidence>
<evidence type="ECO:0000313" key="10">
    <source>
        <dbReference type="Proteomes" id="UP000319374"/>
    </source>
</evidence>
<sequence>MNYLKNGFLSLAFLLAAVAAGAAAARDARPLGLTCNYAEEPLGMGDRRPSLGWRIDTGRPGYLQGAYRVLVASDRKLLEADRGDVWDSGVVREGRSQHVKFGGVPLLPCCDYYWKVKVWDTDGAESDWSPVASWRTGLFDEFDWKGEWVSSRFAEVLPHRRYKSNRRTERENWFMEDSAAVYMRRQVELPSPVRRATAFICGLGYYELYINGRKVGDRVLDPLFTDYDKRVVYAAYDVTDRLAAGSNAVGIVLGNGWYSSPTRDVFGMHDVNWRTPPKVRLNIVVEYESGAREVIATDRTWRWGHGEIVYNSVRSGETIDHTRTVHGWNEVGFRDSLWRPVCRVPAPLGRLTADPMPPMRVTGELPAERVVQTSPGVYLVDFGENLTGWVEARVRGERGQTVELQFNEVLKADGSLDTQNSTWHTRGRYQTGLLILGGEGMETFEPRFTYHGFRYMQVRGLTYEPSPEDFTAKCVHTDLPSAGTFHCSMPKLNELNAAVRRTLLNSIHGIPGEEPTREKMGWTLDAAVVMESYLYNFDALNAYKKALRDFRDAQAPSGHIPSTVPSAGWGYVHEDGSLDYWDDPWWGGSIFLLTDKLYLHTGDVGVLEYAFPALKAYVDFLTSTARDHIVTWSLGDWLDLNPDTTSQASNLTPVAQTSTAGYYWMSRRLAEYAEILGYDRRLSEHYGALAERIRERFNREFLDPRTGIYAENSQTAQALPLALGLVPDTLKAKVGQRLLDAIDLRNGHISAGFIGGNFTMDYLPRSGRFDVAYRMLTRPESPGWLHMVQSERSTMSESINQNGPGSGHHPYGAYIGFWLYKYLGGIRPDEAKPGFREFVIEPGLDSGLAEVSVGCRSLYGEIVSAWKRRDGGGMLTIRVPANTVAELILPAGAVGRNPRVNGVRLRDIPSIAPIPSSGDGKIRYSVGSGTYEFELR</sequence>
<dbReference type="GO" id="GO:0030596">
    <property type="term" value="F:alpha-L-rhamnosidase activity"/>
    <property type="evidence" value="ECO:0007669"/>
    <property type="project" value="UniProtKB-EC"/>
</dbReference>
<keyword evidence="10" id="KW-1185">Reference proteome</keyword>
<dbReference type="InterPro" id="IPR016007">
    <property type="entry name" value="Alpha_rhamnosid"/>
</dbReference>
<dbReference type="InterPro" id="IPR035398">
    <property type="entry name" value="Bac_rhamnosid_C"/>
</dbReference>
<dbReference type="Gene3D" id="2.60.120.260">
    <property type="entry name" value="Galactose-binding domain-like"/>
    <property type="match status" value="2"/>
</dbReference>
<accession>A0A4Y1X0U4</accession>
<dbReference type="PIRSF" id="PIRSF010631">
    <property type="entry name" value="A-rhamnsds"/>
    <property type="match status" value="1"/>
</dbReference>
<dbReference type="InterPro" id="IPR008902">
    <property type="entry name" value="Rhamnosid_concanavalin"/>
</dbReference>
<gene>
    <name evidence="9" type="ORF">A5CPEGH6_09920</name>
</gene>
<organism evidence="9 10">
    <name type="scientific">Alistipes dispar</name>
    <dbReference type="NCBI Taxonomy" id="2585119"/>
    <lineage>
        <taxon>Bacteria</taxon>
        <taxon>Pseudomonadati</taxon>
        <taxon>Bacteroidota</taxon>
        <taxon>Bacteroidia</taxon>
        <taxon>Bacteroidales</taxon>
        <taxon>Rikenellaceae</taxon>
        <taxon>Alistipes</taxon>
    </lineage>
</organism>
<dbReference type="InterPro" id="IPR013737">
    <property type="entry name" value="Bac_rhamnosid_N"/>
</dbReference>
<evidence type="ECO:0000259" key="6">
    <source>
        <dbReference type="Pfam" id="PF08531"/>
    </source>
</evidence>